<name>A0A0C1NLU9_9CYAN</name>
<evidence type="ECO:0000313" key="1">
    <source>
        <dbReference type="EMBL" id="KIE13796.1"/>
    </source>
</evidence>
<organism evidence="1">
    <name type="scientific">Tolypothrix bouteillei VB521301</name>
    <dbReference type="NCBI Taxonomy" id="1479485"/>
    <lineage>
        <taxon>Bacteria</taxon>
        <taxon>Bacillati</taxon>
        <taxon>Cyanobacteriota</taxon>
        <taxon>Cyanophyceae</taxon>
        <taxon>Nostocales</taxon>
        <taxon>Tolypothrichaceae</taxon>
        <taxon>Tolypothrix</taxon>
    </lineage>
</organism>
<comment type="caution">
    <text evidence="1">The sequence shown here is derived from an EMBL/GenBank/DDBJ whole genome shotgun (WGS) entry which is preliminary data.</text>
</comment>
<sequence length="102" mass="11668">MQDRLISISPNIINDAIFNICARYKVIKYNEYIQDSDISIDGYANANLGLDCVSRLKKMRNLTISINANSSGVSTWEEYSKTLEEVIWSFINLLLFHIDCSL</sequence>
<protein>
    <submittedName>
        <fullName evidence="1">Uncharacterized protein</fullName>
    </submittedName>
</protein>
<dbReference type="AlphaFoldDB" id="A0A0C1NLU9"/>
<reference evidence="1" key="1">
    <citation type="journal article" date="2015" name="Genome Announc.">
        <title>Draft Genome Sequence of Tolypothrix boutellei Strain VB521301.</title>
        <authorList>
            <person name="Chandrababunaidu M.M."/>
            <person name="Singh D."/>
            <person name="Sen D."/>
            <person name="Bhan S."/>
            <person name="Das S."/>
            <person name="Gupta A."/>
            <person name="Adhikary S.P."/>
            <person name="Tripathy S."/>
        </authorList>
    </citation>
    <scope>NUCLEOTIDE SEQUENCE</scope>
    <source>
        <strain evidence="1">VB521301</strain>
    </source>
</reference>
<accession>A0A0C1NLU9</accession>
<dbReference type="EMBL" id="JHEG02000007">
    <property type="protein sequence ID" value="KIE13796.1"/>
    <property type="molecule type" value="Genomic_DNA"/>
</dbReference>
<proteinExistence type="predicted"/>
<gene>
    <name evidence="1" type="ORF">DA73_0202045</name>
</gene>